<keyword evidence="3" id="KW-1185">Reference proteome</keyword>
<protein>
    <submittedName>
        <fullName evidence="2">Uncharacterized protein</fullName>
    </submittedName>
</protein>
<dbReference type="OrthoDB" id="7572084at2"/>
<dbReference type="RefSeq" id="WP_097064152.1">
    <property type="nucleotide sequence ID" value="NZ_OBMI01000002.1"/>
</dbReference>
<keyword evidence="1" id="KW-1133">Transmembrane helix</keyword>
<accession>A0A285QZ77</accession>
<proteinExistence type="predicted"/>
<evidence type="ECO:0000313" key="2">
    <source>
        <dbReference type="EMBL" id="SOB87240.1"/>
    </source>
</evidence>
<keyword evidence="1" id="KW-0472">Membrane</keyword>
<keyword evidence="1" id="KW-0812">Transmembrane</keyword>
<dbReference type="Proteomes" id="UP000219494">
    <property type="component" value="Unassembled WGS sequence"/>
</dbReference>
<dbReference type="EMBL" id="OBMI01000002">
    <property type="protein sequence ID" value="SOB87240.1"/>
    <property type="molecule type" value="Genomic_DNA"/>
</dbReference>
<feature type="transmembrane region" description="Helical" evidence="1">
    <location>
        <begin position="98"/>
        <end position="124"/>
    </location>
</feature>
<evidence type="ECO:0000256" key="1">
    <source>
        <dbReference type="SAM" id="Phobius"/>
    </source>
</evidence>
<name>A0A285QZ77_9SPHN</name>
<dbReference type="AlphaFoldDB" id="A0A285QZ77"/>
<sequence>MGLTLLAVVTAALLLPGIIAARAMFEAARTAEVEPVIPSLSGATGIALAGGFSVITHCLYVLALIVAAALPPWTPLPLADPYAILLAGDPAGDRLQVVLALVLGLMWLIGLATLIGFVAGRFVLRYGDPAIFYGPLAEVLLAGRGPNRFINAYVLTKVGEEGRFVGYRGTVASLLRDESRVPDRVVLKNVATFYLDIRSDGPPKRREQPETIDWLVLTAAEWYNIAFRVYEIAEDEPVS</sequence>
<gene>
    <name evidence="2" type="ORF">SAMN06297144_2367</name>
</gene>
<organism evidence="2 3">
    <name type="scientific">Sphingomonas guangdongensis</name>
    <dbReference type="NCBI Taxonomy" id="1141890"/>
    <lineage>
        <taxon>Bacteria</taxon>
        <taxon>Pseudomonadati</taxon>
        <taxon>Pseudomonadota</taxon>
        <taxon>Alphaproteobacteria</taxon>
        <taxon>Sphingomonadales</taxon>
        <taxon>Sphingomonadaceae</taxon>
        <taxon>Sphingomonas</taxon>
    </lineage>
</organism>
<reference evidence="2 3" key="1">
    <citation type="submission" date="2017-07" db="EMBL/GenBank/DDBJ databases">
        <authorList>
            <person name="Sun Z.S."/>
            <person name="Albrecht U."/>
            <person name="Echele G."/>
            <person name="Lee C.C."/>
        </authorList>
    </citation>
    <scope>NUCLEOTIDE SEQUENCE [LARGE SCALE GENOMIC DNA]</scope>
    <source>
        <strain evidence="2 3">CGMCC 1.12672</strain>
    </source>
</reference>
<evidence type="ECO:0000313" key="3">
    <source>
        <dbReference type="Proteomes" id="UP000219494"/>
    </source>
</evidence>